<dbReference type="GO" id="GO:0052689">
    <property type="term" value="F:carboxylic ester hydrolase activity"/>
    <property type="evidence" value="ECO:0007669"/>
    <property type="project" value="UniProtKB-KW"/>
</dbReference>
<dbReference type="InterPro" id="IPR002168">
    <property type="entry name" value="Lipase_GDXG_HIS_AS"/>
</dbReference>
<organism evidence="10">
    <name type="scientific">Timema monikensis</name>
    <dbReference type="NCBI Taxonomy" id="170555"/>
    <lineage>
        <taxon>Eukaryota</taxon>
        <taxon>Metazoa</taxon>
        <taxon>Ecdysozoa</taxon>
        <taxon>Arthropoda</taxon>
        <taxon>Hexapoda</taxon>
        <taxon>Insecta</taxon>
        <taxon>Pterygota</taxon>
        <taxon>Neoptera</taxon>
        <taxon>Polyneoptera</taxon>
        <taxon>Phasmatodea</taxon>
        <taxon>Timematodea</taxon>
        <taxon>Timematoidea</taxon>
        <taxon>Timematidae</taxon>
        <taxon>Timema</taxon>
    </lineage>
</organism>
<feature type="coiled-coil region" evidence="7">
    <location>
        <begin position="75"/>
        <end position="109"/>
    </location>
</feature>
<evidence type="ECO:0000313" key="10">
    <source>
        <dbReference type="EMBL" id="CAD7432874.1"/>
    </source>
</evidence>
<keyword evidence="5" id="KW-0325">Glycoprotein</keyword>
<gene>
    <name evidence="10" type="ORF">TMSB3V08_LOCUS9567</name>
</gene>
<comment type="similarity">
    <text evidence="2">Belongs to the 'GDXG' lipolytic enzyme family.</text>
</comment>
<evidence type="ECO:0000256" key="6">
    <source>
        <dbReference type="RuleBase" id="RU361235"/>
    </source>
</evidence>
<dbReference type="PANTHER" id="PTHR43142">
    <property type="entry name" value="CARBOXYLIC ESTER HYDROLASE"/>
    <property type="match status" value="1"/>
</dbReference>
<comment type="similarity">
    <text evidence="1 6">Belongs to the type-B carboxylesterase/lipase family.</text>
</comment>
<reference evidence="10" key="1">
    <citation type="submission" date="2020-11" db="EMBL/GenBank/DDBJ databases">
        <authorList>
            <person name="Tran Van P."/>
        </authorList>
    </citation>
    <scope>NUCLEOTIDE SEQUENCE</scope>
</reference>
<feature type="region of interest" description="Disordered" evidence="8">
    <location>
        <begin position="531"/>
        <end position="591"/>
    </location>
</feature>
<feature type="compositionally biased region" description="Basic and acidic residues" evidence="8">
    <location>
        <begin position="540"/>
        <end position="561"/>
    </location>
</feature>
<keyword evidence="7" id="KW-0175">Coiled coil</keyword>
<evidence type="ECO:0000256" key="3">
    <source>
        <dbReference type="ARBA" id="ARBA00022487"/>
    </source>
</evidence>
<keyword evidence="4 6" id="KW-0378">Hydrolase</keyword>
<dbReference type="EMBL" id="OB795938">
    <property type="protein sequence ID" value="CAD7432874.1"/>
    <property type="molecule type" value="Genomic_DNA"/>
</dbReference>
<keyword evidence="3" id="KW-0719">Serine esterase</keyword>
<dbReference type="AlphaFoldDB" id="A0A7R9HS20"/>
<evidence type="ECO:0000256" key="5">
    <source>
        <dbReference type="ARBA" id="ARBA00023180"/>
    </source>
</evidence>
<dbReference type="Gene3D" id="3.40.50.1820">
    <property type="entry name" value="alpha/beta hydrolase"/>
    <property type="match status" value="1"/>
</dbReference>
<sequence length="591" mass="64726">MLDVVLKQGKRREDVYKEVKKKKQLRSLRSSFSESGEEVQDVVREEKKDASRRMIAMNEFIDELYQDRKMSAGVVNRLKSDVNNLLLVIVNLEGQVQQLTLENTRLNEEEKKIRAGVEERRPTFPQIVTAGATGGPDAKMVPAQWINRDMGNKTAKVFISSSKGEDTKDMQVKVTSKINPVEDKIRIRESGKPFRVNHPRCTQLGSNTDLPIFGSLVQHEISTLDHVAIEDVTVELSQGFIRGSVGSTVSGVTFYSFQGLPYAQPPVGELRFKAPQKAPSWEGVRDASTVGSNCVQIPASDAYGSEDCLFINVYTPQLPDGNGTTSLLPVMLWIHGGAFTSGSGDTTWYGPGYLLDKEILLVTFNYRLGVLDTVPGTFPLISRILLTDYNILYSSISSSVGFLGLSHSEVSLNNGLKDQRAALRWVQQNIERFGGDPAQITIFGESAGGASVEYQLISPSASVLFQRAISQSGSVLSPWAYVDTATAQTRAQQLIQLLGYTSEDINDIYNFLMEASAENITIQQSNVITEGSEGKCGGGYHDEEGGARRRQGRVEDGDGPKSRRFARGGGLYDGPGSPEGGGGSRLRYRGV</sequence>
<feature type="compositionally biased region" description="Gly residues" evidence="8">
    <location>
        <begin position="567"/>
        <end position="584"/>
    </location>
</feature>
<dbReference type="InterPro" id="IPR019819">
    <property type="entry name" value="Carboxylesterase_B_CS"/>
</dbReference>
<evidence type="ECO:0000256" key="2">
    <source>
        <dbReference type="ARBA" id="ARBA00010515"/>
    </source>
</evidence>
<dbReference type="PANTHER" id="PTHR43142:SF1">
    <property type="entry name" value="CARBOXYLIC ESTER HYDROLASE"/>
    <property type="match status" value="1"/>
</dbReference>
<name>A0A7R9HS20_9NEOP</name>
<dbReference type="SUPFAM" id="SSF53474">
    <property type="entry name" value="alpha/beta-Hydrolases"/>
    <property type="match status" value="1"/>
</dbReference>
<dbReference type="Pfam" id="PF00135">
    <property type="entry name" value="COesterase"/>
    <property type="match status" value="2"/>
</dbReference>
<accession>A0A7R9HS20</accession>
<dbReference type="PROSITE" id="PS01173">
    <property type="entry name" value="LIPASE_GDXG_HIS"/>
    <property type="match status" value="1"/>
</dbReference>
<feature type="domain" description="Carboxylesterase type B" evidence="9">
    <location>
        <begin position="232"/>
        <end position="371"/>
    </location>
</feature>
<dbReference type="EC" id="3.1.1.-" evidence="6"/>
<evidence type="ECO:0000256" key="7">
    <source>
        <dbReference type="SAM" id="Coils"/>
    </source>
</evidence>
<dbReference type="PROSITE" id="PS00941">
    <property type="entry name" value="CARBOXYLESTERASE_B_2"/>
    <property type="match status" value="1"/>
</dbReference>
<dbReference type="InterPro" id="IPR029058">
    <property type="entry name" value="AB_hydrolase_fold"/>
</dbReference>
<dbReference type="InterPro" id="IPR002018">
    <property type="entry name" value="CarbesteraseB"/>
</dbReference>
<protein>
    <recommendedName>
        <fullName evidence="6">Carboxylic ester hydrolase</fullName>
        <ecNumber evidence="6">3.1.1.-</ecNumber>
    </recommendedName>
</protein>
<evidence type="ECO:0000256" key="4">
    <source>
        <dbReference type="ARBA" id="ARBA00022801"/>
    </source>
</evidence>
<evidence type="ECO:0000256" key="8">
    <source>
        <dbReference type="SAM" id="MobiDB-lite"/>
    </source>
</evidence>
<dbReference type="PROSITE" id="PS00122">
    <property type="entry name" value="CARBOXYLESTERASE_B_1"/>
    <property type="match status" value="1"/>
</dbReference>
<proteinExistence type="inferred from homology"/>
<feature type="domain" description="Carboxylesterase type B" evidence="9">
    <location>
        <begin position="400"/>
        <end position="532"/>
    </location>
</feature>
<dbReference type="InterPro" id="IPR019826">
    <property type="entry name" value="Carboxylesterase_B_AS"/>
</dbReference>
<evidence type="ECO:0000259" key="9">
    <source>
        <dbReference type="Pfam" id="PF00135"/>
    </source>
</evidence>
<evidence type="ECO:0000256" key="1">
    <source>
        <dbReference type="ARBA" id="ARBA00005964"/>
    </source>
</evidence>